<evidence type="ECO:0000313" key="3">
    <source>
        <dbReference type="Proteomes" id="UP000515955"/>
    </source>
</evidence>
<evidence type="ECO:0000313" key="2">
    <source>
        <dbReference type="EMBL" id="QNN65819.1"/>
    </source>
</evidence>
<dbReference type="PANTHER" id="PTHR33121:SF71">
    <property type="entry name" value="OXYGEN SENSOR PROTEIN DOSP"/>
    <property type="match status" value="1"/>
</dbReference>
<dbReference type="InterPro" id="IPR001633">
    <property type="entry name" value="EAL_dom"/>
</dbReference>
<name>A0A7G9SD94_9SPHN</name>
<dbReference type="SMART" id="SM00052">
    <property type="entry name" value="EAL"/>
    <property type="match status" value="1"/>
</dbReference>
<dbReference type="AlphaFoldDB" id="A0A7G9SD94"/>
<dbReference type="KEGG" id="srhi:H9L12_04555"/>
<accession>A0A7G9SD94</accession>
<dbReference type="CDD" id="cd01948">
    <property type="entry name" value="EAL"/>
    <property type="match status" value="1"/>
</dbReference>
<dbReference type="PROSITE" id="PS50883">
    <property type="entry name" value="EAL"/>
    <property type="match status" value="1"/>
</dbReference>
<dbReference type="RefSeq" id="WP_187542804.1">
    <property type="nucleotide sequence ID" value="NZ_CP060717.1"/>
</dbReference>
<gene>
    <name evidence="2" type="ORF">H9L12_04555</name>
</gene>
<proteinExistence type="predicted"/>
<protein>
    <submittedName>
        <fullName evidence="2">EAL domain-containing protein</fullName>
    </submittedName>
</protein>
<dbReference type="SUPFAM" id="SSF141868">
    <property type="entry name" value="EAL domain-like"/>
    <property type="match status" value="1"/>
</dbReference>
<organism evidence="2 3">
    <name type="scientific">Sphingomonas rhizophila</name>
    <dbReference type="NCBI Taxonomy" id="2071607"/>
    <lineage>
        <taxon>Bacteria</taxon>
        <taxon>Pseudomonadati</taxon>
        <taxon>Pseudomonadota</taxon>
        <taxon>Alphaproteobacteria</taxon>
        <taxon>Sphingomonadales</taxon>
        <taxon>Sphingomonadaceae</taxon>
        <taxon>Sphingomonas</taxon>
    </lineage>
</organism>
<dbReference type="GO" id="GO:0071111">
    <property type="term" value="F:cyclic-guanylate-specific phosphodiesterase activity"/>
    <property type="evidence" value="ECO:0007669"/>
    <property type="project" value="InterPro"/>
</dbReference>
<dbReference type="Proteomes" id="UP000515955">
    <property type="component" value="Chromosome"/>
</dbReference>
<keyword evidence="3" id="KW-1185">Reference proteome</keyword>
<dbReference type="EMBL" id="CP060717">
    <property type="protein sequence ID" value="QNN65819.1"/>
    <property type="molecule type" value="Genomic_DNA"/>
</dbReference>
<reference evidence="2 3" key="1">
    <citation type="submission" date="2020-08" db="EMBL/GenBank/DDBJ databases">
        <title>Genome sequence of Sphingomonas rhizophila KACC 19189T.</title>
        <authorList>
            <person name="Hyun D.-W."/>
            <person name="Bae J.-W."/>
        </authorList>
    </citation>
    <scope>NUCLEOTIDE SEQUENCE [LARGE SCALE GENOMIC DNA]</scope>
    <source>
        <strain evidence="2 3">KACC 19189</strain>
    </source>
</reference>
<feature type="domain" description="EAL" evidence="1">
    <location>
        <begin position="1"/>
        <end position="248"/>
    </location>
</feature>
<sequence length="254" mass="27880">MFDCQLDEAIRLDAIDIQFQPQIDPVGGRVTGAEALARWDECATADELFDRAERARLGERLSRTVQRKAIAMAARWQGPLGKLRLSINALPADLNRAEYDQWLLDVLDAEGLDPSRLTLEIVESALLVDRPAVAERLERLREVGIRIAVDDFGTGYANLAYLTSLPLDWLKIDRALVADIVGGARDQIVVKAMIRMARDLGLRVTVEGVETAAQLQLLAAWGADSYQGFLGAGALNEVELDRFVTAANSPRIAA</sequence>
<dbReference type="PANTHER" id="PTHR33121">
    <property type="entry name" value="CYCLIC DI-GMP PHOSPHODIESTERASE PDEF"/>
    <property type="match status" value="1"/>
</dbReference>
<dbReference type="InterPro" id="IPR050706">
    <property type="entry name" value="Cyclic-di-GMP_PDE-like"/>
</dbReference>
<evidence type="ECO:0000259" key="1">
    <source>
        <dbReference type="PROSITE" id="PS50883"/>
    </source>
</evidence>
<dbReference type="Gene3D" id="3.20.20.450">
    <property type="entry name" value="EAL domain"/>
    <property type="match status" value="1"/>
</dbReference>
<dbReference type="Pfam" id="PF00563">
    <property type="entry name" value="EAL"/>
    <property type="match status" value="1"/>
</dbReference>
<dbReference type="InterPro" id="IPR035919">
    <property type="entry name" value="EAL_sf"/>
</dbReference>